<dbReference type="InterPro" id="IPR050177">
    <property type="entry name" value="Lipid_A_modif_metabolic_enz"/>
</dbReference>
<dbReference type="Gene3D" id="3.40.50.720">
    <property type="entry name" value="NAD(P)-binding Rossmann-like Domain"/>
    <property type="match status" value="1"/>
</dbReference>
<dbReference type="Pfam" id="PF01370">
    <property type="entry name" value="Epimerase"/>
    <property type="match status" value="1"/>
</dbReference>
<dbReference type="RefSeq" id="WP_100349533.1">
    <property type="nucleotide sequence ID" value="NZ_PGTZ01000007.1"/>
</dbReference>
<proteinExistence type="predicted"/>
<evidence type="ECO:0000313" key="3">
    <source>
        <dbReference type="Proteomes" id="UP000231586"/>
    </source>
</evidence>
<dbReference type="OrthoDB" id="3338687at2"/>
<sequence length="346" mass="37075">MRVAITGASGNSGTALLRALVHEPTVTSLVGVASRVPRNDGSSTVAYPHDRAQWVRCDIGSPDASETLREAFNHADVVVHLAWARTPHRDADRLDAVNVHGTSRVLEAAAAVGVQHVVVASSAGVYAPAPDAVPRDEEWARTGVPGALHSIQKVHVERLLDAFERTHPDITVTRVRPALVLQEDAASELAREFLGPLVPPKVLHRDHPPRLFWPAGLRVQAVHADDLAAAYRAIVAGRHPGAFNVAGREVLGPDDVAAAVDAPGVKIVSPAWARRLLVAGWRTHATHLSPDWLDLALALPVLDVRRATTTLRWEPRHPTADVLGQVSRGIGRGAGFPSPPLVPRKI</sequence>
<dbReference type="Proteomes" id="UP000231586">
    <property type="component" value="Unassembled WGS sequence"/>
</dbReference>
<dbReference type="SUPFAM" id="SSF51735">
    <property type="entry name" value="NAD(P)-binding Rossmann-fold domains"/>
    <property type="match status" value="1"/>
</dbReference>
<dbReference type="EMBL" id="PGTZ01000007">
    <property type="protein sequence ID" value="PJI93915.1"/>
    <property type="molecule type" value="Genomic_DNA"/>
</dbReference>
<evidence type="ECO:0000259" key="1">
    <source>
        <dbReference type="Pfam" id="PF01370"/>
    </source>
</evidence>
<gene>
    <name evidence="2" type="ORF">CLV34_1396</name>
</gene>
<comment type="caution">
    <text evidence="2">The sequence shown here is derived from an EMBL/GenBank/DDBJ whole genome shotgun (WGS) entry which is preliminary data.</text>
</comment>
<accession>A0A2M8WSJ0</accession>
<dbReference type="InterPro" id="IPR036291">
    <property type="entry name" value="NAD(P)-bd_dom_sf"/>
</dbReference>
<protein>
    <submittedName>
        <fullName evidence="2">Nucleoside-diphosphate-sugar epimerase</fullName>
    </submittedName>
</protein>
<evidence type="ECO:0000313" key="2">
    <source>
        <dbReference type="EMBL" id="PJI93915.1"/>
    </source>
</evidence>
<organism evidence="2 3">
    <name type="scientific">Luteimicrobium subarcticum</name>
    <dbReference type="NCBI Taxonomy" id="620910"/>
    <lineage>
        <taxon>Bacteria</taxon>
        <taxon>Bacillati</taxon>
        <taxon>Actinomycetota</taxon>
        <taxon>Actinomycetes</taxon>
        <taxon>Micrococcales</taxon>
        <taxon>Luteimicrobium</taxon>
    </lineage>
</organism>
<feature type="domain" description="NAD-dependent epimerase/dehydratase" evidence="1">
    <location>
        <begin position="3"/>
        <end position="246"/>
    </location>
</feature>
<name>A0A2M8WSJ0_9MICO</name>
<dbReference type="AlphaFoldDB" id="A0A2M8WSJ0"/>
<dbReference type="InterPro" id="IPR001509">
    <property type="entry name" value="Epimerase_deHydtase"/>
</dbReference>
<reference evidence="2 3" key="1">
    <citation type="submission" date="2017-11" db="EMBL/GenBank/DDBJ databases">
        <title>Genomic Encyclopedia of Archaeal and Bacterial Type Strains, Phase II (KMG-II): From Individual Species to Whole Genera.</title>
        <authorList>
            <person name="Goeker M."/>
        </authorList>
    </citation>
    <scope>NUCLEOTIDE SEQUENCE [LARGE SCALE GENOMIC DNA]</scope>
    <source>
        <strain evidence="2 3">DSM 22413</strain>
    </source>
</reference>
<keyword evidence="3" id="KW-1185">Reference proteome</keyword>
<dbReference type="PANTHER" id="PTHR43245">
    <property type="entry name" value="BIFUNCTIONAL POLYMYXIN RESISTANCE PROTEIN ARNA"/>
    <property type="match status" value="1"/>
</dbReference>
<dbReference type="PANTHER" id="PTHR43245:SF52">
    <property type="entry name" value="NAD-DEPENDENT EPIMERASE_DEHYDRATASE"/>
    <property type="match status" value="1"/>
</dbReference>